<gene>
    <name evidence="2" type="ORF">PIIN_10899</name>
</gene>
<accession>G4U023</accession>
<sequence length="135" mass="15503">MTDPRPSELAFEILDSDKVHVVQQVNQRSQRDLERTLAETSTMNAPPHRDQTRWLHSGYSISPRTVISNLLIVQELQPNERAGDRPPTELRKLCSLTSLHEIKWMRGLGPGLESPMPLHPVKQGGYYRTQLQIQR</sequence>
<comment type="caution">
    <text evidence="2">The sequence shown here is derived from an EMBL/GenBank/DDBJ whole genome shotgun (WGS) entry which is preliminary data.</text>
</comment>
<name>G4U023_SERID</name>
<evidence type="ECO:0000313" key="2">
    <source>
        <dbReference type="EMBL" id="CCA76916.1"/>
    </source>
</evidence>
<feature type="region of interest" description="Disordered" evidence="1">
    <location>
        <begin position="30"/>
        <end position="52"/>
    </location>
</feature>
<dbReference type="Proteomes" id="UP000007148">
    <property type="component" value="Unassembled WGS sequence"/>
</dbReference>
<dbReference type="HOGENOM" id="CLU_1886563_0_0_1"/>
<evidence type="ECO:0000313" key="3">
    <source>
        <dbReference type="Proteomes" id="UP000007148"/>
    </source>
</evidence>
<protein>
    <submittedName>
        <fullName evidence="2">Uncharacterized protein</fullName>
    </submittedName>
</protein>
<dbReference type="InParanoid" id="G4U023"/>
<dbReference type="EMBL" id="CAFZ01001106">
    <property type="protein sequence ID" value="CCA76916.1"/>
    <property type="molecule type" value="Genomic_DNA"/>
</dbReference>
<dbReference type="AlphaFoldDB" id="G4U023"/>
<proteinExistence type="predicted"/>
<organism evidence="2 3">
    <name type="scientific">Serendipita indica (strain DSM 11827)</name>
    <name type="common">Root endophyte fungus</name>
    <name type="synonym">Piriformospora indica</name>
    <dbReference type="NCBI Taxonomy" id="1109443"/>
    <lineage>
        <taxon>Eukaryota</taxon>
        <taxon>Fungi</taxon>
        <taxon>Dikarya</taxon>
        <taxon>Basidiomycota</taxon>
        <taxon>Agaricomycotina</taxon>
        <taxon>Agaricomycetes</taxon>
        <taxon>Sebacinales</taxon>
        <taxon>Serendipitaceae</taxon>
        <taxon>Serendipita</taxon>
    </lineage>
</organism>
<evidence type="ECO:0000256" key="1">
    <source>
        <dbReference type="SAM" id="MobiDB-lite"/>
    </source>
</evidence>
<reference evidence="2 3" key="1">
    <citation type="journal article" date="2011" name="PLoS Pathog.">
        <title>Endophytic Life Strategies Decoded by Genome and Transcriptome Analyses of the Mutualistic Root Symbiont Piriformospora indica.</title>
        <authorList>
            <person name="Zuccaro A."/>
            <person name="Lahrmann U."/>
            <person name="Guldener U."/>
            <person name="Langen G."/>
            <person name="Pfiffi S."/>
            <person name="Biedenkopf D."/>
            <person name="Wong P."/>
            <person name="Samans B."/>
            <person name="Grimm C."/>
            <person name="Basiewicz M."/>
            <person name="Murat C."/>
            <person name="Martin F."/>
            <person name="Kogel K.H."/>
        </authorList>
    </citation>
    <scope>NUCLEOTIDE SEQUENCE [LARGE SCALE GENOMIC DNA]</scope>
    <source>
        <strain evidence="2 3">DSM 11827</strain>
    </source>
</reference>
<keyword evidence="3" id="KW-1185">Reference proteome</keyword>